<dbReference type="Proteomes" id="UP000024837">
    <property type="component" value="Unassembled WGS sequence"/>
</dbReference>
<evidence type="ECO:0000313" key="2">
    <source>
        <dbReference type="EMBL" id="EWC44863.1"/>
    </source>
</evidence>
<dbReference type="AlphaFoldDB" id="W7HY48"/>
<evidence type="ECO:0000256" key="1">
    <source>
        <dbReference type="SAM" id="MobiDB-lite"/>
    </source>
</evidence>
<name>W7HY48_9PEZI</name>
<keyword evidence="3" id="KW-1185">Reference proteome</keyword>
<dbReference type="HOGENOM" id="CLU_765099_0_0_1"/>
<dbReference type="EMBL" id="KI966433">
    <property type="protein sequence ID" value="EWC44863.1"/>
    <property type="molecule type" value="Genomic_DNA"/>
</dbReference>
<dbReference type="OrthoDB" id="10646920at2759"/>
<proteinExistence type="predicted"/>
<reference evidence="2 3" key="1">
    <citation type="submission" date="2013-05" db="EMBL/GenBank/DDBJ databases">
        <title>Drechslerella stenobrocha genome reveals carnivorous origination and mechanical trapping mechanism of predatory fungi.</title>
        <authorList>
            <person name="Liu X."/>
            <person name="Zhang W."/>
            <person name="Liu K."/>
        </authorList>
    </citation>
    <scope>NUCLEOTIDE SEQUENCE [LARGE SCALE GENOMIC DNA]</scope>
    <source>
        <strain evidence="2 3">248</strain>
    </source>
</reference>
<evidence type="ECO:0000313" key="3">
    <source>
        <dbReference type="Proteomes" id="UP000024837"/>
    </source>
</evidence>
<accession>W7HY48</accession>
<sequence length="362" mass="39835">MPVCNCNTIIRVFQSAGINELKDIETAVQTWKDSSRRLKPLFRNPAFVGSFEGALSVLHAGLVCYDHYCEELAIVVKLALQALSFDKLGLTYDGLPETRLRNLGDQIQTHMIAIENAVAHELRLRNARYETAGLQPCPVHAQVDDTTDEIYDKLVRQSQKVADEAIHNHHSTCGQCQKSGRNVRFDLKDDSQHMELAQNSDILNDPDNYEDIPREYVAFESPARIINKSRGSNFFGTQGSTTLTRATSGRRYKTDWVGGTGNADGKPANQQVPDDTIVVRGSGSKANTGRKRASSSSNICHPRFVGMGLPLFAPSGIISSETTSIGQAAGATFIIHDPEGTHIDQYGRFIYDAEDPGERQGP</sequence>
<organism evidence="2 3">
    <name type="scientific">Drechslerella stenobrocha 248</name>
    <dbReference type="NCBI Taxonomy" id="1043628"/>
    <lineage>
        <taxon>Eukaryota</taxon>
        <taxon>Fungi</taxon>
        <taxon>Dikarya</taxon>
        <taxon>Ascomycota</taxon>
        <taxon>Pezizomycotina</taxon>
        <taxon>Orbiliomycetes</taxon>
        <taxon>Orbiliales</taxon>
        <taxon>Orbiliaceae</taxon>
        <taxon>Drechslerella</taxon>
    </lineage>
</organism>
<gene>
    <name evidence="2" type="ORF">DRE_00922</name>
</gene>
<feature type="region of interest" description="Disordered" evidence="1">
    <location>
        <begin position="252"/>
        <end position="273"/>
    </location>
</feature>
<protein>
    <submittedName>
        <fullName evidence="2">Uncharacterized protein</fullName>
    </submittedName>
</protein>